<dbReference type="InterPro" id="IPR011057">
    <property type="entry name" value="Mss4-like_sf"/>
</dbReference>
<dbReference type="GO" id="GO:0033743">
    <property type="term" value="F:peptide-methionine (R)-S-oxide reductase activity"/>
    <property type="evidence" value="ECO:0007669"/>
    <property type="project" value="UniProtKB-EC"/>
</dbReference>
<evidence type="ECO:0000259" key="4">
    <source>
        <dbReference type="PROSITE" id="PS51790"/>
    </source>
</evidence>
<proteinExistence type="predicted"/>
<evidence type="ECO:0000256" key="1">
    <source>
        <dbReference type="ARBA" id="ARBA00012499"/>
    </source>
</evidence>
<feature type="domain" description="MsrB" evidence="4">
    <location>
        <begin position="8"/>
        <end position="132"/>
    </location>
</feature>
<dbReference type="PANTHER" id="PTHR10173:SF57">
    <property type="entry name" value="PEPTIDE-METHIONINE (R)-S-OXIDE REDUCTASE"/>
    <property type="match status" value="1"/>
</dbReference>
<dbReference type="Gene3D" id="2.170.150.20">
    <property type="entry name" value="Peptide methionine sulfoxide reductase"/>
    <property type="match status" value="1"/>
</dbReference>
<comment type="catalytic activity">
    <reaction evidence="3">
        <text>L-methionyl-[protein] + [thioredoxin]-disulfide + H2O = L-methionyl-(R)-S-oxide-[protein] + [thioredoxin]-dithiol</text>
        <dbReference type="Rhea" id="RHEA:24164"/>
        <dbReference type="Rhea" id="RHEA-COMP:10698"/>
        <dbReference type="Rhea" id="RHEA-COMP:10700"/>
        <dbReference type="Rhea" id="RHEA-COMP:12313"/>
        <dbReference type="Rhea" id="RHEA-COMP:12314"/>
        <dbReference type="ChEBI" id="CHEBI:15377"/>
        <dbReference type="ChEBI" id="CHEBI:16044"/>
        <dbReference type="ChEBI" id="CHEBI:29950"/>
        <dbReference type="ChEBI" id="CHEBI:45764"/>
        <dbReference type="ChEBI" id="CHEBI:50058"/>
        <dbReference type="EC" id="1.8.4.12"/>
    </reaction>
</comment>
<keyword evidence="2 5" id="KW-0560">Oxidoreductase</keyword>
<evidence type="ECO:0000313" key="5">
    <source>
        <dbReference type="EMBL" id="WGH78960.1"/>
    </source>
</evidence>
<dbReference type="PANTHER" id="PTHR10173">
    <property type="entry name" value="METHIONINE SULFOXIDE REDUCTASE"/>
    <property type="match status" value="1"/>
</dbReference>
<dbReference type="PROSITE" id="PS51790">
    <property type="entry name" value="MSRB"/>
    <property type="match status" value="1"/>
</dbReference>
<dbReference type="SUPFAM" id="SSF51316">
    <property type="entry name" value="Mss4-like"/>
    <property type="match status" value="1"/>
</dbReference>
<protein>
    <recommendedName>
        <fullName evidence="1">peptide-methionine (R)-S-oxide reductase</fullName>
        <ecNumber evidence="1">1.8.4.12</ecNumber>
    </recommendedName>
</protein>
<reference evidence="5 6" key="1">
    <citation type="submission" date="2023-04" db="EMBL/GenBank/DDBJ databases">
        <title>Jannaschia ovalis sp. nov., a marine bacterium isolated from sea tidal flat.</title>
        <authorList>
            <person name="Kwon D.Y."/>
            <person name="Kim J.-J."/>
        </authorList>
    </citation>
    <scope>NUCLEOTIDE SEQUENCE [LARGE SCALE GENOMIC DNA]</scope>
    <source>
        <strain evidence="5 6">GRR-S6-38</strain>
    </source>
</reference>
<sequence length="134" mass="14847">MEKVVKSDEEWKAQLGPEAYKVLRKHATERAGTHEDFPKGPGTYVCKGCGAPLFAQDAKFESGTGWPSFYQPVDGVEGERVGESEDNSWFMKRTEVHCARCEGHLGHVFPDGPQPTGLRYCINGVALEFEPEEG</sequence>
<evidence type="ECO:0000256" key="3">
    <source>
        <dbReference type="ARBA" id="ARBA00048488"/>
    </source>
</evidence>
<dbReference type="InterPro" id="IPR028427">
    <property type="entry name" value="Met_Sox_Rdtase_MsrB"/>
</dbReference>
<organism evidence="5 6">
    <name type="scientific">Jannaschia ovalis</name>
    <dbReference type="NCBI Taxonomy" id="3038773"/>
    <lineage>
        <taxon>Bacteria</taxon>
        <taxon>Pseudomonadati</taxon>
        <taxon>Pseudomonadota</taxon>
        <taxon>Alphaproteobacteria</taxon>
        <taxon>Rhodobacterales</taxon>
        <taxon>Roseobacteraceae</taxon>
        <taxon>Jannaschia</taxon>
    </lineage>
</organism>
<dbReference type="Proteomes" id="UP001243420">
    <property type="component" value="Chromosome"/>
</dbReference>
<dbReference type="InterPro" id="IPR002579">
    <property type="entry name" value="Met_Sox_Rdtase_MsrB_dom"/>
</dbReference>
<dbReference type="Pfam" id="PF01641">
    <property type="entry name" value="SelR"/>
    <property type="match status" value="1"/>
</dbReference>
<dbReference type="NCBIfam" id="TIGR00357">
    <property type="entry name" value="peptide-methionine (R)-S-oxide reductase MsrB"/>
    <property type="match status" value="1"/>
</dbReference>
<evidence type="ECO:0000256" key="2">
    <source>
        <dbReference type="ARBA" id="ARBA00023002"/>
    </source>
</evidence>
<name>A0ABY8LF56_9RHOB</name>
<dbReference type="EC" id="1.8.4.12" evidence="1"/>
<dbReference type="EMBL" id="CP122537">
    <property type="protein sequence ID" value="WGH78960.1"/>
    <property type="molecule type" value="Genomic_DNA"/>
</dbReference>
<gene>
    <name evidence="5" type="primary">msrB</name>
    <name evidence="5" type="ORF">P8627_01485</name>
</gene>
<dbReference type="RefSeq" id="WP_279965711.1">
    <property type="nucleotide sequence ID" value="NZ_CP122537.1"/>
</dbReference>
<accession>A0ABY8LF56</accession>
<keyword evidence="6" id="KW-1185">Reference proteome</keyword>
<evidence type="ECO:0000313" key="6">
    <source>
        <dbReference type="Proteomes" id="UP001243420"/>
    </source>
</evidence>